<dbReference type="AlphaFoldDB" id="A0A2H0WL83"/>
<evidence type="ECO:0000256" key="3">
    <source>
        <dbReference type="ARBA" id="ARBA00022490"/>
    </source>
</evidence>
<dbReference type="InterPro" id="IPR001001">
    <property type="entry name" value="DNA_polIII_beta"/>
</dbReference>
<dbReference type="Pfam" id="PF02768">
    <property type="entry name" value="DNA_pol3_beta_3"/>
    <property type="match status" value="1"/>
</dbReference>
<sequence length="367" mass="40852">MKGICEKKFLQQAALLCEKISGNNPTLPILNAVLISASKNKLIFTSTNLEIALSVSIPAQIKKEGKVAIPSKLFSGFISSLSTNEKIEFIGVNNNLIVATPNSSTTLKGYPVSDFPDLPKIKENKSFTVSVSDFVLGLKSVYYSTSLSEMKPEINSVFVSSLKKNPLTFVSTDSFRLAEKTLPYSFSDFVSFLLPHKVVVECIRVFENQEGDLKIKPHENNIVLESKNIKFVSRLVDGSFPNYKEIIPSGFTNTVNIEKRRFSDALKTAMMFCGKLNEMKIKIYSGENFIEFQTNNPDLGEHVVKIPSKMDGDDLSIVFNYRYLSDCLTSINSDSISLKFAGDGKALIVTGFDDNSFRYLVMPMKNL</sequence>
<comment type="function">
    <text evidence="9">Confers DNA tethering and processivity to DNA polymerases and other proteins. Acts as a clamp, forming a ring around DNA (a reaction catalyzed by the clamp-loading complex) which diffuses in an ATP-independent manner freely and bidirectionally along dsDNA. Initially characterized for its ability to contact the catalytic subunit of DNA polymerase III (Pol III), a complex, multichain enzyme responsible for most of the replicative synthesis in bacteria; Pol III exhibits 3'-5' exonuclease proofreading activity. The beta chain is required for initiation of replication as well as for processivity of DNA replication.</text>
</comment>
<evidence type="ECO:0000259" key="12">
    <source>
        <dbReference type="Pfam" id="PF02768"/>
    </source>
</evidence>
<dbReference type="SMART" id="SM00480">
    <property type="entry name" value="POL3Bc"/>
    <property type="match status" value="1"/>
</dbReference>
<dbReference type="CDD" id="cd00140">
    <property type="entry name" value="beta_clamp"/>
    <property type="match status" value="1"/>
</dbReference>
<comment type="subcellular location">
    <subcellularLocation>
        <location evidence="1 9">Cytoplasm</location>
    </subcellularLocation>
</comment>
<dbReference type="NCBIfam" id="TIGR00663">
    <property type="entry name" value="dnan"/>
    <property type="match status" value="1"/>
</dbReference>
<keyword evidence="7 9" id="KW-0239">DNA-directed DNA polymerase</keyword>
<name>A0A2H0WL83_9BACT</name>
<dbReference type="PIRSF" id="PIRSF000804">
    <property type="entry name" value="DNA_pol_III_b"/>
    <property type="match status" value="1"/>
</dbReference>
<proteinExistence type="inferred from homology"/>
<dbReference type="GO" id="GO:0009360">
    <property type="term" value="C:DNA polymerase III complex"/>
    <property type="evidence" value="ECO:0007669"/>
    <property type="project" value="InterPro"/>
</dbReference>
<evidence type="ECO:0000313" key="13">
    <source>
        <dbReference type="EMBL" id="PIS13390.1"/>
    </source>
</evidence>
<accession>A0A2H0WL83</accession>
<evidence type="ECO:0000256" key="5">
    <source>
        <dbReference type="ARBA" id="ARBA00022695"/>
    </source>
</evidence>
<evidence type="ECO:0000256" key="8">
    <source>
        <dbReference type="ARBA" id="ARBA00023125"/>
    </source>
</evidence>
<evidence type="ECO:0000256" key="6">
    <source>
        <dbReference type="ARBA" id="ARBA00022705"/>
    </source>
</evidence>
<dbReference type="PANTHER" id="PTHR30478:SF0">
    <property type="entry name" value="BETA SLIDING CLAMP"/>
    <property type="match status" value="1"/>
</dbReference>
<dbReference type="GO" id="GO:0003887">
    <property type="term" value="F:DNA-directed DNA polymerase activity"/>
    <property type="evidence" value="ECO:0007669"/>
    <property type="project" value="UniProtKB-UniRule"/>
</dbReference>
<protein>
    <recommendedName>
        <fullName evidence="9">Beta sliding clamp</fullName>
    </recommendedName>
</protein>
<dbReference type="Pfam" id="PF02767">
    <property type="entry name" value="DNA_pol3_beta_2"/>
    <property type="match status" value="1"/>
</dbReference>
<dbReference type="GO" id="GO:0008408">
    <property type="term" value="F:3'-5' exonuclease activity"/>
    <property type="evidence" value="ECO:0007669"/>
    <property type="project" value="InterPro"/>
</dbReference>
<dbReference type="GO" id="GO:0005737">
    <property type="term" value="C:cytoplasm"/>
    <property type="evidence" value="ECO:0007669"/>
    <property type="project" value="UniProtKB-SubCell"/>
</dbReference>
<dbReference type="GO" id="GO:0003677">
    <property type="term" value="F:DNA binding"/>
    <property type="evidence" value="ECO:0007669"/>
    <property type="project" value="UniProtKB-UniRule"/>
</dbReference>
<dbReference type="SUPFAM" id="SSF55979">
    <property type="entry name" value="DNA clamp"/>
    <property type="match status" value="3"/>
</dbReference>
<keyword evidence="3 9" id="KW-0963">Cytoplasm</keyword>
<comment type="subunit">
    <text evidence="9">Forms a ring-shaped head-to-tail homodimer around DNA.</text>
</comment>
<keyword evidence="8" id="KW-0238">DNA-binding</keyword>
<dbReference type="Gene3D" id="3.10.150.10">
    <property type="entry name" value="DNA Polymerase III, subunit A, domain 2"/>
    <property type="match status" value="1"/>
</dbReference>
<reference evidence="14" key="1">
    <citation type="submission" date="2017-09" db="EMBL/GenBank/DDBJ databases">
        <title>Depth-based differentiation of microbial function through sediment-hosted aquifers and enrichment of novel symbionts in the deep terrestrial subsurface.</title>
        <authorList>
            <person name="Probst A.J."/>
            <person name="Ladd B."/>
            <person name="Jarett J.K."/>
            <person name="Geller-Mcgrath D.E."/>
            <person name="Sieber C.M.K."/>
            <person name="Emerson J.B."/>
            <person name="Anantharaman K."/>
            <person name="Thomas B.C."/>
            <person name="Malmstrom R."/>
            <person name="Stieglmeier M."/>
            <person name="Klingl A."/>
            <person name="Woyke T."/>
            <person name="Ryan C.M."/>
            <person name="Banfield J.F."/>
        </authorList>
    </citation>
    <scope>NUCLEOTIDE SEQUENCE [LARGE SCALE GENOMIC DNA]</scope>
</reference>
<organism evidence="13 14">
    <name type="scientific">Candidatus Tagabacteria bacterium CG09_land_8_20_14_0_10_41_14</name>
    <dbReference type="NCBI Taxonomy" id="1975021"/>
    <lineage>
        <taxon>Bacteria</taxon>
        <taxon>Candidatus Tagaibacteriota</taxon>
    </lineage>
</organism>
<evidence type="ECO:0000256" key="9">
    <source>
        <dbReference type="PIRNR" id="PIRNR000804"/>
    </source>
</evidence>
<comment type="caution">
    <text evidence="13">The sequence shown here is derived from an EMBL/GenBank/DDBJ whole genome shotgun (WGS) entry which is preliminary data.</text>
</comment>
<evidence type="ECO:0000256" key="1">
    <source>
        <dbReference type="ARBA" id="ARBA00004496"/>
    </source>
</evidence>
<dbReference type="PANTHER" id="PTHR30478">
    <property type="entry name" value="DNA POLYMERASE III SUBUNIT BETA"/>
    <property type="match status" value="1"/>
</dbReference>
<dbReference type="EMBL" id="PEZL01000030">
    <property type="protein sequence ID" value="PIS13390.1"/>
    <property type="molecule type" value="Genomic_DNA"/>
</dbReference>
<dbReference type="GO" id="GO:0006271">
    <property type="term" value="P:DNA strand elongation involved in DNA replication"/>
    <property type="evidence" value="ECO:0007669"/>
    <property type="project" value="TreeGrafter"/>
</dbReference>
<dbReference type="Gene3D" id="3.70.10.10">
    <property type="match status" value="1"/>
</dbReference>
<evidence type="ECO:0000259" key="11">
    <source>
        <dbReference type="Pfam" id="PF02767"/>
    </source>
</evidence>
<dbReference type="Proteomes" id="UP000230353">
    <property type="component" value="Unassembled WGS sequence"/>
</dbReference>
<dbReference type="InterPro" id="IPR022634">
    <property type="entry name" value="DNA_polIII_beta_N"/>
</dbReference>
<keyword evidence="6 9" id="KW-0235">DNA replication</keyword>
<dbReference type="InterPro" id="IPR046938">
    <property type="entry name" value="DNA_clamp_sf"/>
</dbReference>
<keyword evidence="5 9" id="KW-0548">Nucleotidyltransferase</keyword>
<feature type="domain" description="DNA polymerase III beta sliding clamp C-terminal" evidence="12">
    <location>
        <begin position="244"/>
        <end position="364"/>
    </location>
</feature>
<evidence type="ECO:0000256" key="4">
    <source>
        <dbReference type="ARBA" id="ARBA00022679"/>
    </source>
</evidence>
<comment type="similarity">
    <text evidence="2 9">Belongs to the beta sliding clamp family.</text>
</comment>
<feature type="domain" description="DNA polymerase III beta sliding clamp central" evidence="11">
    <location>
        <begin position="139"/>
        <end position="242"/>
    </location>
</feature>
<dbReference type="InterPro" id="IPR022635">
    <property type="entry name" value="DNA_polIII_beta_C"/>
</dbReference>
<evidence type="ECO:0000259" key="10">
    <source>
        <dbReference type="Pfam" id="PF00712"/>
    </source>
</evidence>
<feature type="domain" description="DNA polymerase III beta sliding clamp N-terminal" evidence="10">
    <location>
        <begin position="4"/>
        <end position="119"/>
    </location>
</feature>
<keyword evidence="4 9" id="KW-0808">Transferase</keyword>
<dbReference type="Pfam" id="PF00712">
    <property type="entry name" value="DNA_pol3_beta"/>
    <property type="match status" value="1"/>
</dbReference>
<dbReference type="InterPro" id="IPR022637">
    <property type="entry name" value="DNA_polIII_beta_cen"/>
</dbReference>
<evidence type="ECO:0000256" key="7">
    <source>
        <dbReference type="ARBA" id="ARBA00022932"/>
    </source>
</evidence>
<evidence type="ECO:0000313" key="14">
    <source>
        <dbReference type="Proteomes" id="UP000230353"/>
    </source>
</evidence>
<evidence type="ECO:0000256" key="2">
    <source>
        <dbReference type="ARBA" id="ARBA00010752"/>
    </source>
</evidence>
<gene>
    <name evidence="13" type="primary">dnaN</name>
    <name evidence="13" type="ORF">COT67_02025</name>
</gene>